<proteinExistence type="predicted"/>
<protein>
    <submittedName>
        <fullName evidence="1">Uncharacterized protein</fullName>
    </submittedName>
</protein>
<comment type="caution">
    <text evidence="1">The sequence shown here is derived from an EMBL/GenBank/DDBJ whole genome shotgun (WGS) entry which is preliminary data.</text>
</comment>
<accession>A0AA38L8E6</accession>
<sequence>DPIDLSLPLGDHSPSATQDPADLLSALLPTEAETSEFHVSQIHLTGIPMRPTSTSSTTVSFSHSVDYLDYVD</sequence>
<dbReference type="Proteomes" id="UP000824469">
    <property type="component" value="Unassembled WGS sequence"/>
</dbReference>
<dbReference type="EMBL" id="JAHRHJ020000006">
    <property type="protein sequence ID" value="KAH9311182.1"/>
    <property type="molecule type" value="Genomic_DNA"/>
</dbReference>
<keyword evidence="2" id="KW-1185">Reference proteome</keyword>
<dbReference type="AlphaFoldDB" id="A0AA38L8E6"/>
<gene>
    <name evidence="1" type="ORF">KI387_026217</name>
</gene>
<reference evidence="1 2" key="1">
    <citation type="journal article" date="2021" name="Nat. Plants">
        <title>The Taxus genome provides insights into paclitaxel biosynthesis.</title>
        <authorList>
            <person name="Xiong X."/>
            <person name="Gou J."/>
            <person name="Liao Q."/>
            <person name="Li Y."/>
            <person name="Zhou Q."/>
            <person name="Bi G."/>
            <person name="Li C."/>
            <person name="Du R."/>
            <person name="Wang X."/>
            <person name="Sun T."/>
            <person name="Guo L."/>
            <person name="Liang H."/>
            <person name="Lu P."/>
            <person name="Wu Y."/>
            <person name="Zhang Z."/>
            <person name="Ro D.K."/>
            <person name="Shang Y."/>
            <person name="Huang S."/>
            <person name="Yan J."/>
        </authorList>
    </citation>
    <scope>NUCLEOTIDE SEQUENCE [LARGE SCALE GENOMIC DNA]</scope>
    <source>
        <strain evidence="1">Ta-2019</strain>
    </source>
</reference>
<name>A0AA38L8E6_TAXCH</name>
<feature type="non-terminal residue" evidence="1">
    <location>
        <position position="1"/>
    </location>
</feature>
<organism evidence="1 2">
    <name type="scientific">Taxus chinensis</name>
    <name type="common">Chinese yew</name>
    <name type="synonym">Taxus wallichiana var. chinensis</name>
    <dbReference type="NCBI Taxonomy" id="29808"/>
    <lineage>
        <taxon>Eukaryota</taxon>
        <taxon>Viridiplantae</taxon>
        <taxon>Streptophyta</taxon>
        <taxon>Embryophyta</taxon>
        <taxon>Tracheophyta</taxon>
        <taxon>Spermatophyta</taxon>
        <taxon>Pinopsida</taxon>
        <taxon>Pinidae</taxon>
        <taxon>Conifers II</taxon>
        <taxon>Cupressales</taxon>
        <taxon>Taxaceae</taxon>
        <taxon>Taxus</taxon>
    </lineage>
</organism>
<evidence type="ECO:0000313" key="2">
    <source>
        <dbReference type="Proteomes" id="UP000824469"/>
    </source>
</evidence>
<evidence type="ECO:0000313" key="1">
    <source>
        <dbReference type="EMBL" id="KAH9311182.1"/>
    </source>
</evidence>
<feature type="non-terminal residue" evidence="1">
    <location>
        <position position="72"/>
    </location>
</feature>